<keyword evidence="2" id="KW-0732">Signal</keyword>
<organism evidence="3 4">
    <name type="scientific">Crepidotus variabilis</name>
    <dbReference type="NCBI Taxonomy" id="179855"/>
    <lineage>
        <taxon>Eukaryota</taxon>
        <taxon>Fungi</taxon>
        <taxon>Dikarya</taxon>
        <taxon>Basidiomycota</taxon>
        <taxon>Agaricomycotina</taxon>
        <taxon>Agaricomycetes</taxon>
        <taxon>Agaricomycetidae</taxon>
        <taxon>Agaricales</taxon>
        <taxon>Agaricineae</taxon>
        <taxon>Crepidotaceae</taxon>
        <taxon>Crepidotus</taxon>
    </lineage>
</organism>
<evidence type="ECO:0000313" key="3">
    <source>
        <dbReference type="EMBL" id="KAF9528071.1"/>
    </source>
</evidence>
<evidence type="ECO:0000256" key="1">
    <source>
        <dbReference type="SAM" id="MobiDB-lite"/>
    </source>
</evidence>
<reference evidence="3" key="1">
    <citation type="submission" date="2020-11" db="EMBL/GenBank/DDBJ databases">
        <authorList>
            <consortium name="DOE Joint Genome Institute"/>
            <person name="Ahrendt S."/>
            <person name="Riley R."/>
            <person name="Andreopoulos W."/>
            <person name="Labutti K."/>
            <person name="Pangilinan J."/>
            <person name="Ruiz-Duenas F.J."/>
            <person name="Barrasa J.M."/>
            <person name="Sanchez-Garcia M."/>
            <person name="Camarero S."/>
            <person name="Miyauchi S."/>
            <person name="Serrano A."/>
            <person name="Linde D."/>
            <person name="Babiker R."/>
            <person name="Drula E."/>
            <person name="Ayuso-Fernandez I."/>
            <person name="Pacheco R."/>
            <person name="Padilla G."/>
            <person name="Ferreira P."/>
            <person name="Barriuso J."/>
            <person name="Kellner H."/>
            <person name="Castanera R."/>
            <person name="Alfaro M."/>
            <person name="Ramirez L."/>
            <person name="Pisabarro A.G."/>
            <person name="Kuo A."/>
            <person name="Tritt A."/>
            <person name="Lipzen A."/>
            <person name="He G."/>
            <person name="Yan M."/>
            <person name="Ng V."/>
            <person name="Cullen D."/>
            <person name="Martin F."/>
            <person name="Rosso M.-N."/>
            <person name="Henrissat B."/>
            <person name="Hibbett D."/>
            <person name="Martinez A.T."/>
            <person name="Grigoriev I.V."/>
        </authorList>
    </citation>
    <scope>NUCLEOTIDE SEQUENCE</scope>
    <source>
        <strain evidence="3">CBS 506.95</strain>
    </source>
</reference>
<protein>
    <submittedName>
        <fullName evidence="3">Uncharacterized protein</fullName>
    </submittedName>
</protein>
<feature type="chain" id="PRO_5040207269" evidence="2">
    <location>
        <begin position="17"/>
        <end position="129"/>
    </location>
</feature>
<sequence length="129" mass="14530">MHFSKILFSFIALSVSQVICSPLPFTRDRLDGRELQDTVEAYLDKRLLTYSTLQKRMTGSASRETSPPVLSPEELKAAQKYEATGWKMEKEGARLKTALGIVQNEAYPGRNPKPVVPSIEHFKKKHLGP</sequence>
<name>A0A9P6EEK0_9AGAR</name>
<dbReference type="EMBL" id="MU157856">
    <property type="protein sequence ID" value="KAF9528071.1"/>
    <property type="molecule type" value="Genomic_DNA"/>
</dbReference>
<proteinExistence type="predicted"/>
<dbReference type="AlphaFoldDB" id="A0A9P6EEK0"/>
<gene>
    <name evidence="3" type="ORF">CPB83DRAFT_883854</name>
</gene>
<comment type="caution">
    <text evidence="3">The sequence shown here is derived from an EMBL/GenBank/DDBJ whole genome shotgun (WGS) entry which is preliminary data.</text>
</comment>
<keyword evidence="4" id="KW-1185">Reference proteome</keyword>
<evidence type="ECO:0000256" key="2">
    <source>
        <dbReference type="SAM" id="SignalP"/>
    </source>
</evidence>
<dbReference type="Proteomes" id="UP000807306">
    <property type="component" value="Unassembled WGS sequence"/>
</dbReference>
<feature type="region of interest" description="Disordered" evidence="1">
    <location>
        <begin position="106"/>
        <end position="129"/>
    </location>
</feature>
<feature type="signal peptide" evidence="2">
    <location>
        <begin position="1"/>
        <end position="16"/>
    </location>
</feature>
<evidence type="ECO:0000313" key="4">
    <source>
        <dbReference type="Proteomes" id="UP000807306"/>
    </source>
</evidence>
<accession>A0A9P6EEK0</accession>